<protein>
    <recommendedName>
        <fullName evidence="3">Small ribosomal subunit protein eS24</fullName>
    </recommendedName>
</protein>
<evidence type="ECO:0000256" key="1">
    <source>
        <dbReference type="ARBA" id="ARBA00022980"/>
    </source>
</evidence>
<dbReference type="STRING" id="880724.Metig_1027"/>
<dbReference type="GO" id="GO:1990904">
    <property type="term" value="C:ribonucleoprotein complex"/>
    <property type="evidence" value="ECO:0007669"/>
    <property type="project" value="UniProtKB-KW"/>
</dbReference>
<dbReference type="EMBL" id="CP002737">
    <property type="protein sequence ID" value="AEF96569.1"/>
    <property type="molecule type" value="Genomic_DNA"/>
</dbReference>
<organism evidence="5">
    <name type="scientific">Methanotorris igneus (strain DSM 5666 / JCM 11834 / Kol 5)</name>
    <dbReference type="NCBI Taxonomy" id="880724"/>
    <lineage>
        <taxon>Archaea</taxon>
        <taxon>Methanobacteriati</taxon>
        <taxon>Methanobacteriota</taxon>
        <taxon>Methanomada group</taxon>
        <taxon>Methanococci</taxon>
        <taxon>Methanococcales</taxon>
        <taxon>Methanocaldococcaceae</taxon>
        <taxon>Methanotorris</taxon>
    </lineage>
</organism>
<name>F6BDK8_METIK</name>
<keyword evidence="1 3" id="KW-0689">Ribosomal protein</keyword>
<evidence type="ECO:0000313" key="4">
    <source>
        <dbReference type="EMBL" id="AEF96569.1"/>
    </source>
</evidence>
<dbReference type="OrthoDB" id="27533at2157"/>
<dbReference type="InterPro" id="IPR012678">
    <property type="entry name" value="Ribosomal_uL23/eL15/eS24_sf"/>
</dbReference>
<dbReference type="InterPro" id="IPR001976">
    <property type="entry name" value="Ribosomal_eS24"/>
</dbReference>
<accession>F6BDK8</accession>
<evidence type="ECO:0000256" key="3">
    <source>
        <dbReference type="HAMAP-Rule" id="MF_00545"/>
    </source>
</evidence>
<evidence type="ECO:0000313" key="5">
    <source>
        <dbReference type="Proteomes" id="UP000009227"/>
    </source>
</evidence>
<dbReference type="GeneID" id="10643881"/>
<dbReference type="AlphaFoldDB" id="F6BDK8"/>
<dbReference type="Pfam" id="PF01282">
    <property type="entry name" value="Ribosomal_S24e"/>
    <property type="match status" value="1"/>
</dbReference>
<dbReference type="Proteomes" id="UP000009227">
    <property type="component" value="Chromosome"/>
</dbReference>
<dbReference type="InterPro" id="IPR012677">
    <property type="entry name" value="Nucleotide-bd_a/b_plait_sf"/>
</dbReference>
<dbReference type="KEGG" id="mig:Metig_1027"/>
<keyword evidence="5" id="KW-1185">Reference proteome</keyword>
<gene>
    <name evidence="3" type="primary">rps24e</name>
    <name evidence="4" type="ordered locus">Metig_1027</name>
</gene>
<dbReference type="HAMAP" id="MF_00545">
    <property type="entry name" value="Ribosomal_eS24"/>
    <property type="match status" value="1"/>
</dbReference>
<dbReference type="GO" id="GO:0005840">
    <property type="term" value="C:ribosome"/>
    <property type="evidence" value="ECO:0007669"/>
    <property type="project" value="UniProtKB-KW"/>
</dbReference>
<dbReference type="GO" id="GO:0003735">
    <property type="term" value="F:structural constituent of ribosome"/>
    <property type="evidence" value="ECO:0007669"/>
    <property type="project" value="InterPro"/>
</dbReference>
<keyword evidence="2 3" id="KW-0687">Ribonucleoprotein</keyword>
<proteinExistence type="inferred from homology"/>
<evidence type="ECO:0000256" key="2">
    <source>
        <dbReference type="ARBA" id="ARBA00023274"/>
    </source>
</evidence>
<comment type="similarity">
    <text evidence="3">Belongs to the eukaryotic ribosomal protein eS24 family.</text>
</comment>
<dbReference type="GO" id="GO:0006412">
    <property type="term" value="P:translation"/>
    <property type="evidence" value="ECO:0007669"/>
    <property type="project" value="UniProtKB-UniRule"/>
</dbReference>
<dbReference type="RefSeq" id="WP_013799171.1">
    <property type="nucleotide sequence ID" value="NC_015562.1"/>
</dbReference>
<sequence>MEIKIISDRQNPLLSRREIRFIVTFEGATPTIKDVKLKLAAMLNVDKNMLIIDRIDQEFGKQEARGYAKLYFDEKIMNMVEKKSVLEKNKIEEEVAAEGE</sequence>
<reference evidence="4 5" key="1">
    <citation type="submission" date="2011-05" db="EMBL/GenBank/DDBJ databases">
        <title>Complete sequence of Methanotorris igneus Kol 5.</title>
        <authorList>
            <consortium name="US DOE Joint Genome Institute"/>
            <person name="Lucas S."/>
            <person name="Han J."/>
            <person name="Lapidus A."/>
            <person name="Cheng J.-F."/>
            <person name="Goodwin L."/>
            <person name="Pitluck S."/>
            <person name="Peters L."/>
            <person name="Mikhailova N."/>
            <person name="Chertkov O."/>
            <person name="Han C."/>
            <person name="Tapia R."/>
            <person name="Land M."/>
            <person name="Hauser L."/>
            <person name="Kyrpides N."/>
            <person name="Ivanova N."/>
            <person name="Pagani I."/>
            <person name="Sieprawska-Lupa M."/>
            <person name="Whitman W."/>
            <person name="Woyke T."/>
        </authorList>
    </citation>
    <scope>NUCLEOTIDE SEQUENCE [LARGE SCALE GENOMIC DNA]</scope>
    <source>
        <strain evidence="5">DSM 5666 / JCM 11834 / Kol 5</strain>
    </source>
</reference>
<dbReference type="HOGENOM" id="CLU_107248_3_1_2"/>
<dbReference type="Gene3D" id="3.30.70.330">
    <property type="match status" value="1"/>
</dbReference>
<dbReference type="SUPFAM" id="SSF54189">
    <property type="entry name" value="Ribosomal proteins S24e, L23 and L15e"/>
    <property type="match status" value="1"/>
</dbReference>